<sequence>MKSLAILTALYLASCHAAAIQPYGQVRDVPPNTHTQASPTDVNPLLSALGLTSLISPPLTTTDNTTTESTTAPTSINPGPSLTPIPLPPPVPTIEAPTAETVGPPSSPSPSLINPPTICTNTTSNPALTNYTNPYTCAPKPNADYALLGMYYDVCSVPQNSTPIPSPDTLFCCDPTYSQPSTFDALCIWGSGTNITVSNLPPDFDPRNITRPAGAAGVGRCMVSPVIRPRALCVQVMVPVPEGEGEGDSKG</sequence>
<evidence type="ECO:0000256" key="2">
    <source>
        <dbReference type="SAM" id="SignalP"/>
    </source>
</evidence>
<comment type="caution">
    <text evidence="3">The sequence shown here is derived from an EMBL/GenBank/DDBJ whole genome shotgun (WGS) entry which is preliminary data.</text>
</comment>
<evidence type="ECO:0000256" key="1">
    <source>
        <dbReference type="SAM" id="MobiDB-lite"/>
    </source>
</evidence>
<organism evidence="3 4">
    <name type="scientific">Lithohypha guttulata</name>
    <dbReference type="NCBI Taxonomy" id="1690604"/>
    <lineage>
        <taxon>Eukaryota</taxon>
        <taxon>Fungi</taxon>
        <taxon>Dikarya</taxon>
        <taxon>Ascomycota</taxon>
        <taxon>Pezizomycotina</taxon>
        <taxon>Eurotiomycetes</taxon>
        <taxon>Chaetothyriomycetidae</taxon>
        <taxon>Chaetothyriales</taxon>
        <taxon>Trichomeriaceae</taxon>
        <taxon>Lithohypha</taxon>
    </lineage>
</organism>
<keyword evidence="2" id="KW-0732">Signal</keyword>
<evidence type="ECO:0000313" key="3">
    <source>
        <dbReference type="EMBL" id="KAK5087566.1"/>
    </source>
</evidence>
<dbReference type="EMBL" id="JAVRRG010000087">
    <property type="protein sequence ID" value="KAK5087566.1"/>
    <property type="molecule type" value="Genomic_DNA"/>
</dbReference>
<gene>
    <name evidence="3" type="ORF">LTR24_006606</name>
</gene>
<feature type="chain" id="PRO_5047132263" evidence="2">
    <location>
        <begin position="18"/>
        <end position="251"/>
    </location>
</feature>
<keyword evidence="4" id="KW-1185">Reference proteome</keyword>
<feature type="signal peptide" evidence="2">
    <location>
        <begin position="1"/>
        <end position="17"/>
    </location>
</feature>
<accession>A0ABR0K5H4</accession>
<evidence type="ECO:0000313" key="4">
    <source>
        <dbReference type="Proteomes" id="UP001345013"/>
    </source>
</evidence>
<feature type="compositionally biased region" description="Low complexity" evidence="1">
    <location>
        <begin position="56"/>
        <end position="80"/>
    </location>
</feature>
<name>A0ABR0K5H4_9EURO</name>
<reference evidence="3 4" key="1">
    <citation type="submission" date="2023-08" db="EMBL/GenBank/DDBJ databases">
        <title>Black Yeasts Isolated from many extreme environments.</title>
        <authorList>
            <person name="Coleine C."/>
            <person name="Stajich J.E."/>
            <person name="Selbmann L."/>
        </authorList>
    </citation>
    <scope>NUCLEOTIDE SEQUENCE [LARGE SCALE GENOMIC DNA]</scope>
    <source>
        <strain evidence="3 4">CCFEE 5885</strain>
    </source>
</reference>
<protein>
    <submittedName>
        <fullName evidence="3">Uncharacterized protein</fullName>
    </submittedName>
</protein>
<feature type="region of interest" description="Disordered" evidence="1">
    <location>
        <begin position="56"/>
        <end position="83"/>
    </location>
</feature>
<dbReference type="Proteomes" id="UP001345013">
    <property type="component" value="Unassembled WGS sequence"/>
</dbReference>
<proteinExistence type="predicted"/>